<dbReference type="AlphaFoldDB" id="K0S2V6"/>
<feature type="non-terminal residue" evidence="2">
    <location>
        <position position="1"/>
    </location>
</feature>
<evidence type="ECO:0000256" key="1">
    <source>
        <dbReference type="SAM" id="MobiDB-lite"/>
    </source>
</evidence>
<feature type="compositionally biased region" description="Basic and acidic residues" evidence="1">
    <location>
        <begin position="48"/>
        <end position="59"/>
    </location>
</feature>
<feature type="region of interest" description="Disordered" evidence="1">
    <location>
        <begin position="40"/>
        <end position="71"/>
    </location>
</feature>
<accession>K0S2V6</accession>
<dbReference type="Proteomes" id="UP000266841">
    <property type="component" value="Unassembled WGS sequence"/>
</dbReference>
<gene>
    <name evidence="2" type="ORF">THAOC_24929</name>
</gene>
<protein>
    <submittedName>
        <fullName evidence="2">Uncharacterized protein</fullName>
    </submittedName>
</protein>
<proteinExistence type="predicted"/>
<comment type="caution">
    <text evidence="2">The sequence shown here is derived from an EMBL/GenBank/DDBJ whole genome shotgun (WGS) entry which is preliminary data.</text>
</comment>
<keyword evidence="3" id="KW-1185">Reference proteome</keyword>
<sequence>ADVGSHSVWLWPAVICGDVSDKRDSQGKFTGISAFDGDVPMAPCASTRRREEDARGEKKSHGHSRIHSPQEVARVARVASQVDEVATAPCYGMLTVPKPKSTKPNATKHGKVDHLAMANIGRRCTVEVAEECNPEQNRPLVPILASAKAVDTAKTDNFGLEVECRSTPRNYTSRRTPPFEA</sequence>
<reference evidence="2 3" key="1">
    <citation type="journal article" date="2012" name="Genome Biol.">
        <title>Genome and low-iron response of an oceanic diatom adapted to chronic iron limitation.</title>
        <authorList>
            <person name="Lommer M."/>
            <person name="Specht M."/>
            <person name="Roy A.S."/>
            <person name="Kraemer L."/>
            <person name="Andreson R."/>
            <person name="Gutowska M.A."/>
            <person name="Wolf J."/>
            <person name="Bergner S.V."/>
            <person name="Schilhabel M.B."/>
            <person name="Klostermeier U.C."/>
            <person name="Beiko R.G."/>
            <person name="Rosenstiel P."/>
            <person name="Hippler M."/>
            <person name="Laroche J."/>
        </authorList>
    </citation>
    <scope>NUCLEOTIDE SEQUENCE [LARGE SCALE GENOMIC DNA]</scope>
    <source>
        <strain evidence="2 3">CCMP1005</strain>
    </source>
</reference>
<name>K0S2V6_THAOC</name>
<evidence type="ECO:0000313" key="2">
    <source>
        <dbReference type="EMBL" id="EJK55346.1"/>
    </source>
</evidence>
<dbReference type="EMBL" id="AGNL01034243">
    <property type="protein sequence ID" value="EJK55346.1"/>
    <property type="molecule type" value="Genomic_DNA"/>
</dbReference>
<organism evidence="2 3">
    <name type="scientific">Thalassiosira oceanica</name>
    <name type="common">Marine diatom</name>
    <dbReference type="NCBI Taxonomy" id="159749"/>
    <lineage>
        <taxon>Eukaryota</taxon>
        <taxon>Sar</taxon>
        <taxon>Stramenopiles</taxon>
        <taxon>Ochrophyta</taxon>
        <taxon>Bacillariophyta</taxon>
        <taxon>Coscinodiscophyceae</taxon>
        <taxon>Thalassiosirophycidae</taxon>
        <taxon>Thalassiosirales</taxon>
        <taxon>Thalassiosiraceae</taxon>
        <taxon>Thalassiosira</taxon>
    </lineage>
</organism>
<evidence type="ECO:0000313" key="3">
    <source>
        <dbReference type="Proteomes" id="UP000266841"/>
    </source>
</evidence>